<gene>
    <name evidence="1" type="ORF">MPL3356_170067</name>
</gene>
<sequence length="32" mass="3923">MIRLVYLNERFISFRNVNRLGWKARKLSLKLS</sequence>
<organism evidence="1 2">
    <name type="scientific">Mesorhizobium plurifarium</name>
    <dbReference type="NCBI Taxonomy" id="69974"/>
    <lineage>
        <taxon>Bacteria</taxon>
        <taxon>Pseudomonadati</taxon>
        <taxon>Pseudomonadota</taxon>
        <taxon>Alphaproteobacteria</taxon>
        <taxon>Hyphomicrobiales</taxon>
        <taxon>Phyllobacteriaceae</taxon>
        <taxon>Mesorhizobium</taxon>
    </lineage>
</organism>
<accession>A0A090DGV8</accession>
<keyword evidence="2" id="KW-1185">Reference proteome</keyword>
<dbReference type="Proteomes" id="UP000045285">
    <property type="component" value="Unassembled WGS sequence"/>
</dbReference>
<evidence type="ECO:0000313" key="2">
    <source>
        <dbReference type="Proteomes" id="UP000045285"/>
    </source>
</evidence>
<name>A0A090DGV8_MESPL</name>
<reference evidence="2" key="1">
    <citation type="submission" date="2014-08" db="EMBL/GenBank/DDBJ databases">
        <authorList>
            <person name="Moulin L."/>
        </authorList>
    </citation>
    <scope>NUCLEOTIDE SEQUENCE [LARGE SCALE GENOMIC DNA]</scope>
</reference>
<protein>
    <submittedName>
        <fullName evidence="1">Uncharacterized protein</fullName>
    </submittedName>
</protein>
<dbReference type="EMBL" id="CCMZ01000009">
    <property type="protein sequence ID" value="CDX15051.1"/>
    <property type="molecule type" value="Genomic_DNA"/>
</dbReference>
<dbReference type="AlphaFoldDB" id="A0A090DGV8"/>
<evidence type="ECO:0000313" key="1">
    <source>
        <dbReference type="EMBL" id="CDX15051.1"/>
    </source>
</evidence>
<proteinExistence type="predicted"/>